<accession>A0A5B6X750</accession>
<feature type="region of interest" description="Disordered" evidence="1">
    <location>
        <begin position="1"/>
        <end position="33"/>
    </location>
</feature>
<gene>
    <name evidence="2" type="ORF">EPI10_032443</name>
</gene>
<protein>
    <submittedName>
        <fullName evidence="2">Uncharacterized protein</fullName>
    </submittedName>
</protein>
<evidence type="ECO:0000256" key="1">
    <source>
        <dbReference type="SAM" id="MobiDB-lite"/>
    </source>
</evidence>
<sequence>MYLDVDEASDHIDRDSTTDQDLDQTGANRKKNTSEIVMSDSQVICNIGLARTDCHFTELAKLNL</sequence>
<name>A0A5B6X750_9ROSI</name>
<dbReference type="AlphaFoldDB" id="A0A5B6X750"/>
<reference evidence="3" key="1">
    <citation type="journal article" date="2019" name="Plant Biotechnol. J.">
        <title>Genome sequencing of the Australian wild diploid species Gossypium australe highlights disease resistance and delayed gland morphogenesis.</title>
        <authorList>
            <person name="Cai Y."/>
            <person name="Cai X."/>
            <person name="Wang Q."/>
            <person name="Wang P."/>
            <person name="Zhang Y."/>
            <person name="Cai C."/>
            <person name="Xu Y."/>
            <person name="Wang K."/>
            <person name="Zhou Z."/>
            <person name="Wang C."/>
            <person name="Geng S."/>
            <person name="Li B."/>
            <person name="Dong Q."/>
            <person name="Hou Y."/>
            <person name="Wang H."/>
            <person name="Ai P."/>
            <person name="Liu Z."/>
            <person name="Yi F."/>
            <person name="Sun M."/>
            <person name="An G."/>
            <person name="Cheng J."/>
            <person name="Zhang Y."/>
            <person name="Shi Q."/>
            <person name="Xie Y."/>
            <person name="Shi X."/>
            <person name="Chang Y."/>
            <person name="Huang F."/>
            <person name="Chen Y."/>
            <person name="Hong S."/>
            <person name="Mi L."/>
            <person name="Sun Q."/>
            <person name="Zhang L."/>
            <person name="Zhou B."/>
            <person name="Peng R."/>
            <person name="Zhang X."/>
            <person name="Liu F."/>
        </authorList>
    </citation>
    <scope>NUCLEOTIDE SEQUENCE [LARGE SCALE GENOMIC DNA]</scope>
    <source>
        <strain evidence="3">cv. PA1801</strain>
    </source>
</reference>
<comment type="caution">
    <text evidence="2">The sequence shown here is derived from an EMBL/GenBank/DDBJ whole genome shotgun (WGS) entry which is preliminary data.</text>
</comment>
<dbReference type="EMBL" id="SMMG02000001">
    <property type="protein sequence ID" value="KAA3488727.1"/>
    <property type="molecule type" value="Genomic_DNA"/>
</dbReference>
<feature type="compositionally biased region" description="Basic and acidic residues" evidence="1">
    <location>
        <begin position="8"/>
        <end position="17"/>
    </location>
</feature>
<organism evidence="2 3">
    <name type="scientific">Gossypium australe</name>
    <dbReference type="NCBI Taxonomy" id="47621"/>
    <lineage>
        <taxon>Eukaryota</taxon>
        <taxon>Viridiplantae</taxon>
        <taxon>Streptophyta</taxon>
        <taxon>Embryophyta</taxon>
        <taxon>Tracheophyta</taxon>
        <taxon>Spermatophyta</taxon>
        <taxon>Magnoliopsida</taxon>
        <taxon>eudicotyledons</taxon>
        <taxon>Gunneridae</taxon>
        <taxon>Pentapetalae</taxon>
        <taxon>rosids</taxon>
        <taxon>malvids</taxon>
        <taxon>Malvales</taxon>
        <taxon>Malvaceae</taxon>
        <taxon>Malvoideae</taxon>
        <taxon>Gossypium</taxon>
    </lineage>
</organism>
<dbReference type="Proteomes" id="UP000325315">
    <property type="component" value="Unassembled WGS sequence"/>
</dbReference>
<evidence type="ECO:0000313" key="2">
    <source>
        <dbReference type="EMBL" id="KAA3488727.1"/>
    </source>
</evidence>
<keyword evidence="3" id="KW-1185">Reference proteome</keyword>
<evidence type="ECO:0000313" key="3">
    <source>
        <dbReference type="Proteomes" id="UP000325315"/>
    </source>
</evidence>
<proteinExistence type="predicted"/>